<dbReference type="PROSITE" id="PS00745">
    <property type="entry name" value="RF_PROK_I"/>
    <property type="match status" value="1"/>
</dbReference>
<comment type="caution">
    <text evidence="4">The sequence shown here is derived from an EMBL/GenBank/DDBJ whole genome shotgun (WGS) entry which is preliminary data.</text>
</comment>
<evidence type="ECO:0000259" key="3">
    <source>
        <dbReference type="PROSITE" id="PS00745"/>
    </source>
</evidence>
<feature type="compositionally biased region" description="Basic residues" evidence="2">
    <location>
        <begin position="103"/>
        <end position="116"/>
    </location>
</feature>
<evidence type="ECO:0000256" key="1">
    <source>
        <dbReference type="ARBA" id="ARBA00010835"/>
    </source>
</evidence>
<feature type="region of interest" description="Disordered" evidence="2">
    <location>
        <begin position="99"/>
        <end position="123"/>
    </location>
</feature>
<dbReference type="GO" id="GO:0003747">
    <property type="term" value="F:translation release factor activity"/>
    <property type="evidence" value="ECO:0007669"/>
    <property type="project" value="InterPro"/>
</dbReference>
<evidence type="ECO:0000256" key="2">
    <source>
        <dbReference type="SAM" id="MobiDB-lite"/>
    </source>
</evidence>
<dbReference type="EMBL" id="MFTC01000014">
    <property type="protein sequence ID" value="OGI52516.1"/>
    <property type="molecule type" value="Genomic_DNA"/>
</dbReference>
<dbReference type="Gene3D" id="3.30.160.20">
    <property type="match status" value="1"/>
</dbReference>
<dbReference type="AlphaFoldDB" id="A0A1F6U550"/>
<proteinExistence type="inferred from homology"/>
<accession>A0A1F6U550</accession>
<feature type="domain" description="Prokaryotic-type class I peptide chain release factors" evidence="3">
    <location>
        <begin position="28"/>
        <end position="44"/>
    </location>
</feature>
<dbReference type="PANTHER" id="PTHR43804:SF6">
    <property type="entry name" value="CLASS I PEPTIDE CHAIN RELEASE FACTOR"/>
    <property type="match status" value="1"/>
</dbReference>
<organism evidence="4 5">
    <name type="scientific">Candidatus Muproteobacteria bacterium RIFCSPLOWO2_01_FULL_60_18</name>
    <dbReference type="NCBI Taxonomy" id="1817768"/>
    <lineage>
        <taxon>Bacteria</taxon>
        <taxon>Pseudomonadati</taxon>
        <taxon>Pseudomonadota</taxon>
        <taxon>Candidatus Muproteobacteria</taxon>
    </lineage>
</organism>
<dbReference type="Pfam" id="PF00472">
    <property type="entry name" value="RF-1"/>
    <property type="match status" value="1"/>
</dbReference>
<dbReference type="InterPro" id="IPR000352">
    <property type="entry name" value="Pep_chain_release_fac_I"/>
</dbReference>
<protein>
    <recommendedName>
        <fullName evidence="3">Prokaryotic-type class I peptide chain release factors domain-containing protein</fullName>
    </recommendedName>
</protein>
<dbReference type="InterPro" id="IPR050057">
    <property type="entry name" value="Prokaryotic/Mito_RF"/>
</dbReference>
<sequence>MKLKAVKSPPYALDRASLEREVRVDTYRASGPGGQHVNRTESAVRLTHPPSGVVVTATENRSQFRNREVAFERLIHKLRALNRVPKPRKATRISRGVKERRLAAKKHRASLKRGRGRGHEEQM</sequence>
<evidence type="ECO:0000313" key="4">
    <source>
        <dbReference type="EMBL" id="OGI52516.1"/>
    </source>
</evidence>
<name>A0A1F6U550_9PROT</name>
<evidence type="ECO:0000313" key="5">
    <source>
        <dbReference type="Proteomes" id="UP000179037"/>
    </source>
</evidence>
<dbReference type="PANTHER" id="PTHR43804">
    <property type="entry name" value="LD18447P"/>
    <property type="match status" value="1"/>
</dbReference>
<reference evidence="4 5" key="1">
    <citation type="journal article" date="2016" name="Nat. Commun.">
        <title>Thousands of microbial genomes shed light on interconnected biogeochemical processes in an aquifer system.</title>
        <authorList>
            <person name="Anantharaman K."/>
            <person name="Brown C.T."/>
            <person name="Hug L.A."/>
            <person name="Sharon I."/>
            <person name="Castelle C.J."/>
            <person name="Probst A.J."/>
            <person name="Thomas B.C."/>
            <person name="Singh A."/>
            <person name="Wilkins M.J."/>
            <person name="Karaoz U."/>
            <person name="Brodie E.L."/>
            <person name="Williams K.H."/>
            <person name="Hubbard S.S."/>
            <person name="Banfield J.F."/>
        </authorList>
    </citation>
    <scope>NUCLEOTIDE SEQUENCE [LARGE SCALE GENOMIC DNA]</scope>
</reference>
<dbReference type="SUPFAM" id="SSF75620">
    <property type="entry name" value="Release factor"/>
    <property type="match status" value="1"/>
</dbReference>
<comment type="similarity">
    <text evidence="1">Belongs to the prokaryotic/mitochondrial release factor family.</text>
</comment>
<dbReference type="Proteomes" id="UP000179037">
    <property type="component" value="Unassembled WGS sequence"/>
</dbReference>
<dbReference type="InterPro" id="IPR045853">
    <property type="entry name" value="Pep_chain_release_fac_I_sf"/>
</dbReference>
<gene>
    <name evidence="4" type="ORF">A3A87_00400</name>
</gene>
<dbReference type="STRING" id="1817768.A3A87_00400"/>